<dbReference type="InterPro" id="IPR003421">
    <property type="entry name" value="Opine_DH"/>
</dbReference>
<dbReference type="InterPro" id="IPR013328">
    <property type="entry name" value="6PGD_dom2"/>
</dbReference>
<feature type="domain" description="Opine dehydrogenase" evidence="1">
    <location>
        <begin position="204"/>
        <end position="369"/>
    </location>
</feature>
<accession>A0A7S4AWX3</accession>
<dbReference type="InterPro" id="IPR008927">
    <property type="entry name" value="6-PGluconate_DH-like_C_sf"/>
</dbReference>
<name>A0A7S4AWX3_9STRA</name>
<dbReference type="GO" id="GO:0016491">
    <property type="term" value="F:oxidoreductase activity"/>
    <property type="evidence" value="ECO:0007669"/>
    <property type="project" value="InterPro"/>
</dbReference>
<sequence length="408" mass="44973">MTSNKKLSVCIIGGGNAAHALAALLPFKGYEKTSMFCPFQDEAERINAGIVEQDGYIIADFASKNTPSGIVKGKPTLVSKDPSDVISDADVLMMPLPSFAYSATLKAIKPYLRDGHILCVTPAQGGFDWFANAILGTDLMSKIVVLGLMPMPFNCRITSFGKHVHVQALKKHYSIGVLPSTAYSQCEALVKEMFGGSVKAAGRGTFLECSMFPMNAVIHPSRLHTMLGSWKEGEVLDENPLFYEGFTPEAAQCVDGVSKELVRIGKGLTDKGVEVYIPRIFDWSACYLYEWSRESNLLDFYQNNDAYKGFRCPLVRGTAKDGKEGFVPDFKNRYFTEDIPLGLCLYKGLADIAEVQTPFIDTIILHFQSYLGKEYLVNGKLEGKDVAETSAPQRFGMTTISDLQKLYC</sequence>
<dbReference type="EMBL" id="HBIX01034290">
    <property type="protein sequence ID" value="CAE0729618.1"/>
    <property type="molecule type" value="Transcribed_RNA"/>
</dbReference>
<dbReference type="AlphaFoldDB" id="A0A7S4AWX3"/>
<evidence type="ECO:0000313" key="2">
    <source>
        <dbReference type="EMBL" id="CAE0729618.1"/>
    </source>
</evidence>
<dbReference type="PANTHER" id="PTHR38015">
    <property type="entry name" value="BLR6086 PROTEIN"/>
    <property type="match status" value="1"/>
</dbReference>
<dbReference type="InterPro" id="IPR036291">
    <property type="entry name" value="NAD(P)-bd_dom_sf"/>
</dbReference>
<dbReference type="Gene3D" id="1.10.1040.10">
    <property type="entry name" value="N-(1-d-carboxylethyl)-l-norvaline Dehydrogenase, domain 2"/>
    <property type="match status" value="1"/>
</dbReference>
<dbReference type="SUPFAM" id="SSF51735">
    <property type="entry name" value="NAD(P)-binding Rossmann-fold domains"/>
    <property type="match status" value="1"/>
</dbReference>
<protein>
    <recommendedName>
        <fullName evidence="1">Opine dehydrogenase domain-containing protein</fullName>
    </recommendedName>
</protein>
<organism evidence="2">
    <name type="scientific">Pseudo-nitzschia australis</name>
    <dbReference type="NCBI Taxonomy" id="44445"/>
    <lineage>
        <taxon>Eukaryota</taxon>
        <taxon>Sar</taxon>
        <taxon>Stramenopiles</taxon>
        <taxon>Ochrophyta</taxon>
        <taxon>Bacillariophyta</taxon>
        <taxon>Bacillariophyceae</taxon>
        <taxon>Bacillariophycidae</taxon>
        <taxon>Bacillariales</taxon>
        <taxon>Bacillariaceae</taxon>
        <taxon>Pseudo-nitzschia</taxon>
    </lineage>
</organism>
<dbReference type="InterPro" id="IPR051729">
    <property type="entry name" value="Opine/Lysopine_DH"/>
</dbReference>
<dbReference type="SUPFAM" id="SSF48179">
    <property type="entry name" value="6-phosphogluconate dehydrogenase C-terminal domain-like"/>
    <property type="match status" value="1"/>
</dbReference>
<gene>
    <name evidence="2" type="ORF">PAUS00366_LOCUS22403</name>
</gene>
<reference evidence="2" key="1">
    <citation type="submission" date="2021-01" db="EMBL/GenBank/DDBJ databases">
        <authorList>
            <person name="Corre E."/>
            <person name="Pelletier E."/>
            <person name="Niang G."/>
            <person name="Scheremetjew M."/>
            <person name="Finn R."/>
            <person name="Kale V."/>
            <person name="Holt S."/>
            <person name="Cochrane G."/>
            <person name="Meng A."/>
            <person name="Brown T."/>
            <person name="Cohen L."/>
        </authorList>
    </citation>
    <scope>NUCLEOTIDE SEQUENCE</scope>
    <source>
        <strain evidence="2">10249 10 AB</strain>
    </source>
</reference>
<dbReference type="Pfam" id="PF02317">
    <property type="entry name" value="Octopine_DH"/>
    <property type="match status" value="1"/>
</dbReference>
<dbReference type="PANTHER" id="PTHR38015:SF1">
    <property type="entry name" value="OPINE DEHYDROGENASE DOMAIN-CONTAINING PROTEIN"/>
    <property type="match status" value="1"/>
</dbReference>
<evidence type="ECO:0000259" key="1">
    <source>
        <dbReference type="Pfam" id="PF02317"/>
    </source>
</evidence>
<proteinExistence type="predicted"/>
<dbReference type="Gene3D" id="3.40.50.720">
    <property type="entry name" value="NAD(P)-binding Rossmann-like Domain"/>
    <property type="match status" value="1"/>
</dbReference>